<evidence type="ECO:0000259" key="5">
    <source>
        <dbReference type="PROSITE" id="PS50089"/>
    </source>
</evidence>
<reference evidence="6" key="1">
    <citation type="journal article" date="2013" name="Genetics">
        <title>The draft genome and transcriptome of Panagrellus redivivus are shaped by the harsh demands of a free-living lifestyle.</title>
        <authorList>
            <person name="Srinivasan J."/>
            <person name="Dillman A.R."/>
            <person name="Macchietto M.G."/>
            <person name="Heikkinen L."/>
            <person name="Lakso M."/>
            <person name="Fracchia K.M."/>
            <person name="Antoshechkin I."/>
            <person name="Mortazavi A."/>
            <person name="Wong G."/>
            <person name="Sternberg P.W."/>
        </authorList>
    </citation>
    <scope>NUCLEOTIDE SEQUENCE [LARGE SCALE GENOMIC DNA]</scope>
    <source>
        <strain evidence="6">MT8872</strain>
    </source>
</reference>
<evidence type="ECO:0000256" key="1">
    <source>
        <dbReference type="ARBA" id="ARBA00022723"/>
    </source>
</evidence>
<proteinExistence type="predicted"/>
<dbReference type="Pfam" id="PF13920">
    <property type="entry name" value="zf-C3HC4_3"/>
    <property type="match status" value="1"/>
</dbReference>
<keyword evidence="2 4" id="KW-0863">Zinc-finger</keyword>
<reference evidence="7" key="2">
    <citation type="submission" date="2020-10" db="UniProtKB">
        <authorList>
            <consortium name="WormBaseParasite"/>
        </authorList>
    </citation>
    <scope>IDENTIFICATION</scope>
</reference>
<dbReference type="SMART" id="SM00184">
    <property type="entry name" value="RING"/>
    <property type="match status" value="1"/>
</dbReference>
<dbReference type="InterPro" id="IPR013083">
    <property type="entry name" value="Znf_RING/FYVE/PHD"/>
</dbReference>
<sequence>MEAALKAKYNALRAQIAQRTPNLALFKHFWLSHDEFIETVKRINERCFEAAAQSQSDHYLCFAVRHNTDKNLLWKAYVKILLMKRSVVDDEITPSSFRIMNFGQYMKFLSSIEPLLNAIEQNKDKSDDSLLIDSFENSFSVIESGECLICFERKPDALLTCAHAFCQICADKLQQTQQSHEFQCPLCRETVAPNTEWILPGEKVTSNTAIHDYLLTHFT</sequence>
<evidence type="ECO:0000256" key="4">
    <source>
        <dbReference type="PROSITE-ProRule" id="PRU00175"/>
    </source>
</evidence>
<name>A0A7E4V255_PANRE</name>
<accession>A0A7E4V255</accession>
<dbReference type="InterPro" id="IPR047126">
    <property type="entry name" value="RNF141-like"/>
</dbReference>
<evidence type="ECO:0000313" key="7">
    <source>
        <dbReference type="WBParaSite" id="Pan_g15645.t2"/>
    </source>
</evidence>
<dbReference type="AlphaFoldDB" id="A0A7E4V255"/>
<dbReference type="SUPFAM" id="SSF57850">
    <property type="entry name" value="RING/U-box"/>
    <property type="match status" value="1"/>
</dbReference>
<dbReference type="WBParaSite" id="Pan_g15645.t2">
    <property type="protein sequence ID" value="Pan_g15645.t2"/>
    <property type="gene ID" value="Pan_g15645"/>
</dbReference>
<dbReference type="Proteomes" id="UP000492821">
    <property type="component" value="Unassembled WGS sequence"/>
</dbReference>
<evidence type="ECO:0000256" key="3">
    <source>
        <dbReference type="ARBA" id="ARBA00022833"/>
    </source>
</evidence>
<dbReference type="InterPro" id="IPR017907">
    <property type="entry name" value="Znf_RING_CS"/>
</dbReference>
<dbReference type="Gene3D" id="3.30.40.10">
    <property type="entry name" value="Zinc/RING finger domain, C3HC4 (zinc finger)"/>
    <property type="match status" value="1"/>
</dbReference>
<organism evidence="6 7">
    <name type="scientific">Panagrellus redivivus</name>
    <name type="common">Microworm</name>
    <dbReference type="NCBI Taxonomy" id="6233"/>
    <lineage>
        <taxon>Eukaryota</taxon>
        <taxon>Metazoa</taxon>
        <taxon>Ecdysozoa</taxon>
        <taxon>Nematoda</taxon>
        <taxon>Chromadorea</taxon>
        <taxon>Rhabditida</taxon>
        <taxon>Tylenchina</taxon>
        <taxon>Panagrolaimomorpha</taxon>
        <taxon>Panagrolaimoidea</taxon>
        <taxon>Panagrolaimidae</taxon>
        <taxon>Panagrellus</taxon>
    </lineage>
</organism>
<evidence type="ECO:0000313" key="6">
    <source>
        <dbReference type="Proteomes" id="UP000492821"/>
    </source>
</evidence>
<dbReference type="GO" id="GO:0008270">
    <property type="term" value="F:zinc ion binding"/>
    <property type="evidence" value="ECO:0007669"/>
    <property type="project" value="UniProtKB-KW"/>
</dbReference>
<keyword evidence="1" id="KW-0479">Metal-binding</keyword>
<feature type="domain" description="RING-type" evidence="5">
    <location>
        <begin position="147"/>
        <end position="188"/>
    </location>
</feature>
<keyword evidence="6" id="KW-1185">Reference proteome</keyword>
<dbReference type="PROSITE" id="PS50089">
    <property type="entry name" value="ZF_RING_2"/>
    <property type="match status" value="1"/>
</dbReference>
<evidence type="ECO:0000256" key="2">
    <source>
        <dbReference type="ARBA" id="ARBA00022771"/>
    </source>
</evidence>
<keyword evidence="3" id="KW-0862">Zinc</keyword>
<protein>
    <submittedName>
        <fullName evidence="7">RING-type domain-containing protein</fullName>
    </submittedName>
</protein>
<dbReference type="InterPro" id="IPR001841">
    <property type="entry name" value="Znf_RING"/>
</dbReference>
<dbReference type="PANTHER" id="PTHR12109">
    <property type="entry name" value="RING FINGER PROTEIN 141-RELATED"/>
    <property type="match status" value="1"/>
</dbReference>
<dbReference type="PROSITE" id="PS00518">
    <property type="entry name" value="ZF_RING_1"/>
    <property type="match status" value="1"/>
</dbReference>